<dbReference type="PANTHER" id="PTHR40278:SF2">
    <property type="entry name" value="TYPE IV PILUS INNER MEMBRANE COMPONENT PILN"/>
    <property type="match status" value="1"/>
</dbReference>
<evidence type="ECO:0000256" key="1">
    <source>
        <dbReference type="SAM" id="Coils"/>
    </source>
</evidence>
<dbReference type="Proteomes" id="UP000319732">
    <property type="component" value="Unassembled WGS sequence"/>
</dbReference>
<dbReference type="EMBL" id="VHSG01000019">
    <property type="protein sequence ID" value="TQV72655.1"/>
    <property type="molecule type" value="Genomic_DNA"/>
</dbReference>
<evidence type="ECO:0000256" key="2">
    <source>
        <dbReference type="SAM" id="Phobius"/>
    </source>
</evidence>
<feature type="transmembrane region" description="Helical" evidence="2">
    <location>
        <begin position="21"/>
        <end position="40"/>
    </location>
</feature>
<proteinExistence type="predicted"/>
<dbReference type="PANTHER" id="PTHR40278">
    <property type="entry name" value="DNA UTILIZATION PROTEIN HOFN"/>
    <property type="match status" value="1"/>
</dbReference>
<name>A0A545T651_9GAMM</name>
<dbReference type="GO" id="GO:0043107">
    <property type="term" value="P:type IV pilus-dependent motility"/>
    <property type="evidence" value="ECO:0007669"/>
    <property type="project" value="TreeGrafter"/>
</dbReference>
<keyword evidence="1" id="KW-0175">Coiled coil</keyword>
<dbReference type="RefSeq" id="WP_142928385.1">
    <property type="nucleotide sequence ID" value="NZ_ML660098.1"/>
</dbReference>
<dbReference type="OrthoDB" id="5296173at2"/>
<gene>
    <name evidence="3" type="ORF">FKG94_18360</name>
</gene>
<keyword evidence="2" id="KW-0812">Transmembrane</keyword>
<dbReference type="GO" id="GO:0043683">
    <property type="term" value="P:type IV pilus assembly"/>
    <property type="evidence" value="ECO:0007669"/>
    <property type="project" value="TreeGrafter"/>
</dbReference>
<dbReference type="AlphaFoldDB" id="A0A545T651"/>
<comment type="caution">
    <text evidence="3">The sequence shown here is derived from an EMBL/GenBank/DDBJ whole genome shotgun (WGS) entry which is preliminary data.</text>
</comment>
<feature type="coiled-coil region" evidence="1">
    <location>
        <begin position="40"/>
        <end position="91"/>
    </location>
</feature>
<organism evidence="3 4">
    <name type="scientific">Exilibacterium tricleocarpae</name>
    <dbReference type="NCBI Taxonomy" id="2591008"/>
    <lineage>
        <taxon>Bacteria</taxon>
        <taxon>Pseudomonadati</taxon>
        <taxon>Pseudomonadota</taxon>
        <taxon>Gammaproteobacteria</taxon>
        <taxon>Cellvibrionales</taxon>
        <taxon>Cellvibrionaceae</taxon>
        <taxon>Exilibacterium</taxon>
    </lineage>
</organism>
<keyword evidence="4" id="KW-1185">Reference proteome</keyword>
<accession>A0A545T651</accession>
<sequence>MAKINLLPWRDEFRQEKKKEFTTVFLGVCVFSALVAYLWINTVENSIESQNNRNTMLEQEIAALEEQVKEIQELKRRKAELIDRMRVIQDLQGTRPVIVRYFDELVRSVPDGVFITLLSRKGNVISIEGVSESNNRVSTLMRNLNSSDWFSAPNLNSVTLAPEFGEQSMQFKLTVNTAVPGGETEAESVAGGN</sequence>
<keyword evidence="2" id="KW-0472">Membrane</keyword>
<reference evidence="3 4" key="1">
    <citation type="submission" date="2019-06" db="EMBL/GenBank/DDBJ databases">
        <title>Whole genome sequence for Cellvibrionaceae sp. R142.</title>
        <authorList>
            <person name="Wang G."/>
        </authorList>
    </citation>
    <scope>NUCLEOTIDE SEQUENCE [LARGE SCALE GENOMIC DNA]</scope>
    <source>
        <strain evidence="3 4">R142</strain>
    </source>
</reference>
<dbReference type="Pfam" id="PF05137">
    <property type="entry name" value="PilN"/>
    <property type="match status" value="1"/>
</dbReference>
<evidence type="ECO:0000313" key="3">
    <source>
        <dbReference type="EMBL" id="TQV72655.1"/>
    </source>
</evidence>
<evidence type="ECO:0000313" key="4">
    <source>
        <dbReference type="Proteomes" id="UP000319732"/>
    </source>
</evidence>
<protein>
    <submittedName>
        <fullName evidence="3">PilN domain-containing protein</fullName>
    </submittedName>
</protein>
<dbReference type="InterPro" id="IPR052534">
    <property type="entry name" value="Extracell_DNA_Util/SecSys_Comp"/>
</dbReference>
<keyword evidence="2" id="KW-1133">Transmembrane helix</keyword>
<dbReference type="InterPro" id="IPR007813">
    <property type="entry name" value="PilN"/>
</dbReference>